<protein>
    <submittedName>
        <fullName evidence="2">Uncharacterized protein</fullName>
    </submittedName>
</protein>
<proteinExistence type="predicted"/>
<dbReference type="Proteomes" id="UP000887565">
    <property type="component" value="Unplaced"/>
</dbReference>
<dbReference type="AlphaFoldDB" id="A0A915J7C5"/>
<sequence length="285" mass="32634">MPIELVEHLFTPDDTLIETSSGKAGFTKFVDQFNDYGSRHIDITPKSRPIFFYHMFLASIAYLQKNELTQKLLTNKLYYKNDMENRVLKLAYRRDESDDGSSPDYEKVLKAATDIITDMRSIYKSLTPTLKVDKLTVQRQAGFLAGIFVLNLKARNIFQLHVAIEKDSIQLHMISDMKSSQNFDSKIPVVFDITSVADSVELLRIRNTINLLGFQAHPALETNSETSVYILTPPFDSPTAEEHAFVVKVRNKYEGVLRKIVDYYDGCSEDICLSEEELQDMTHEI</sequence>
<keyword evidence="1" id="KW-1185">Reference proteome</keyword>
<name>A0A915J7C5_ROMCU</name>
<organism evidence="1 2">
    <name type="scientific">Romanomermis culicivorax</name>
    <name type="common">Nematode worm</name>
    <dbReference type="NCBI Taxonomy" id="13658"/>
    <lineage>
        <taxon>Eukaryota</taxon>
        <taxon>Metazoa</taxon>
        <taxon>Ecdysozoa</taxon>
        <taxon>Nematoda</taxon>
        <taxon>Enoplea</taxon>
        <taxon>Dorylaimia</taxon>
        <taxon>Mermithida</taxon>
        <taxon>Mermithoidea</taxon>
        <taxon>Mermithidae</taxon>
        <taxon>Romanomermis</taxon>
    </lineage>
</organism>
<accession>A0A915J7C5</accession>
<evidence type="ECO:0000313" key="2">
    <source>
        <dbReference type="WBParaSite" id="nRc.2.0.1.t22373-RA"/>
    </source>
</evidence>
<evidence type="ECO:0000313" key="1">
    <source>
        <dbReference type="Proteomes" id="UP000887565"/>
    </source>
</evidence>
<reference evidence="2" key="1">
    <citation type="submission" date="2022-11" db="UniProtKB">
        <authorList>
            <consortium name="WormBaseParasite"/>
        </authorList>
    </citation>
    <scope>IDENTIFICATION</scope>
</reference>
<dbReference type="WBParaSite" id="nRc.2.0.1.t22373-RA">
    <property type="protein sequence ID" value="nRc.2.0.1.t22373-RA"/>
    <property type="gene ID" value="nRc.2.0.1.g22373"/>
</dbReference>